<name>A0A2U9IKE7_9CREN</name>
<dbReference type="KEGG" id="asul:DFR86_01790"/>
<dbReference type="InterPro" id="IPR002020">
    <property type="entry name" value="Citrate_synthase"/>
</dbReference>
<evidence type="ECO:0000313" key="9">
    <source>
        <dbReference type="EMBL" id="AWR96404.1"/>
    </source>
</evidence>
<organism evidence="9 10">
    <name type="scientific">Acidianus sulfidivorans JP7</name>
    <dbReference type="NCBI Taxonomy" id="619593"/>
    <lineage>
        <taxon>Archaea</taxon>
        <taxon>Thermoproteota</taxon>
        <taxon>Thermoprotei</taxon>
        <taxon>Sulfolobales</taxon>
        <taxon>Sulfolobaceae</taxon>
        <taxon>Acidianus</taxon>
    </lineage>
</organism>
<dbReference type="EMBL" id="CP029288">
    <property type="protein sequence ID" value="AWR96404.1"/>
    <property type="molecule type" value="Genomic_DNA"/>
</dbReference>
<accession>A0A2U9IKE7</accession>
<feature type="active site" evidence="7">
    <location>
        <position position="257"/>
    </location>
</feature>
<evidence type="ECO:0000256" key="3">
    <source>
        <dbReference type="ARBA" id="ARBA00022532"/>
    </source>
</evidence>
<dbReference type="PANTHER" id="PTHR11739">
    <property type="entry name" value="CITRATE SYNTHASE"/>
    <property type="match status" value="1"/>
</dbReference>
<keyword evidence="4 6" id="KW-0808">Transferase</keyword>
<dbReference type="PRINTS" id="PR00143">
    <property type="entry name" value="CITRTSNTHASE"/>
</dbReference>
<evidence type="ECO:0000313" key="10">
    <source>
        <dbReference type="Proteomes" id="UP000248410"/>
    </source>
</evidence>
<feature type="active site" evidence="7">
    <location>
        <position position="311"/>
    </location>
</feature>
<reference evidence="9 10" key="1">
    <citation type="submission" date="2018-05" db="EMBL/GenBank/DDBJ databases">
        <title>Complete Genome Sequences of Extremely Thermoacidophilic, Metal-Mobilizing Type-Strain Members of the Archaeal Family Sulfolobaceae: Acidianus brierleyi DSM-1651T, Acidianus sulfidivorans DSM-18786T, Metallosphaera hakonensis DSM-7519T, and Metallosphaera prunae DSM-10039T.</title>
        <authorList>
            <person name="Counts J.A."/>
            <person name="Kelly R.M."/>
        </authorList>
    </citation>
    <scope>NUCLEOTIDE SEQUENCE [LARGE SCALE GENOMIC DNA]</scope>
    <source>
        <strain evidence="9 10">JP7</strain>
    </source>
</reference>
<dbReference type="PANTHER" id="PTHR11739:SF4">
    <property type="entry name" value="CITRATE SYNTHASE, PEROXISOMAL"/>
    <property type="match status" value="1"/>
</dbReference>
<evidence type="ECO:0000256" key="2">
    <source>
        <dbReference type="ARBA" id="ARBA00010566"/>
    </source>
</evidence>
<protein>
    <recommendedName>
        <fullName evidence="6 8">Citrate synthase</fullName>
        <ecNumber evidence="6">2.3.3.16</ecNumber>
    </recommendedName>
</protein>
<dbReference type="Proteomes" id="UP000248410">
    <property type="component" value="Chromosome"/>
</dbReference>
<dbReference type="GO" id="GO:0005975">
    <property type="term" value="P:carbohydrate metabolic process"/>
    <property type="evidence" value="ECO:0007669"/>
    <property type="project" value="TreeGrafter"/>
</dbReference>
<dbReference type="InterPro" id="IPR019810">
    <property type="entry name" value="Citrate_synthase_AS"/>
</dbReference>
<gene>
    <name evidence="9" type="ORF">DFR86_01790</name>
</gene>
<evidence type="ECO:0000256" key="1">
    <source>
        <dbReference type="ARBA" id="ARBA00005163"/>
    </source>
</evidence>
<dbReference type="RefSeq" id="WP_110379294.1">
    <property type="nucleotide sequence ID" value="NZ_CP029288.2"/>
</dbReference>
<dbReference type="OrthoDB" id="21302at2157"/>
<dbReference type="Gene3D" id="1.10.230.10">
    <property type="entry name" value="Cytochrome P450-Terp, domain 2"/>
    <property type="match status" value="1"/>
</dbReference>
<dbReference type="InterPro" id="IPR024176">
    <property type="entry name" value="Citrate_synthase_bac-typ"/>
</dbReference>
<dbReference type="SUPFAM" id="SSF48256">
    <property type="entry name" value="Citrate synthase"/>
    <property type="match status" value="1"/>
</dbReference>
<evidence type="ECO:0000256" key="6">
    <source>
        <dbReference type="PIRNR" id="PIRNR001369"/>
    </source>
</evidence>
<comment type="pathway">
    <text evidence="1">Carbohydrate metabolism; tricarboxylic acid cycle.</text>
</comment>
<proteinExistence type="inferred from homology"/>
<dbReference type="PROSITE" id="PS00480">
    <property type="entry name" value="CITRATE_SYNTHASE"/>
    <property type="match status" value="1"/>
</dbReference>
<comment type="catalytic activity">
    <reaction evidence="5 6">
        <text>oxaloacetate + acetyl-CoA + H2O = citrate + CoA + H(+)</text>
        <dbReference type="Rhea" id="RHEA:16845"/>
        <dbReference type="ChEBI" id="CHEBI:15377"/>
        <dbReference type="ChEBI" id="CHEBI:15378"/>
        <dbReference type="ChEBI" id="CHEBI:16452"/>
        <dbReference type="ChEBI" id="CHEBI:16947"/>
        <dbReference type="ChEBI" id="CHEBI:57287"/>
        <dbReference type="ChEBI" id="CHEBI:57288"/>
        <dbReference type="EC" id="2.3.3.16"/>
    </reaction>
</comment>
<dbReference type="GO" id="GO:0005737">
    <property type="term" value="C:cytoplasm"/>
    <property type="evidence" value="ECO:0007669"/>
    <property type="project" value="InterPro"/>
</dbReference>
<sequence length="375" mass="42794">MEIKKGLEDIAIKETEITYIDGNLGRLYYRGYSIFDLAEFSNFEETAYLIWFGKLPNSSEIRELKEKLAEERNLPEFVIQFIKNVRKDANAMDVLRTAISMLGIEDNTNNNKKEELAEKAIKITSKIPTIISYFVRTRKNLDIVEPDPSLGHAENFLYMLKGEKPSNLETKVMDVSLLLHMDHEMNASTFACLVVASTLSDIYSSIVAGISALKGPLHGGANAEALKQFMEIKDKENVEEYIMKKLESGQRIMGFGHRIYKSYDPRAKILKEYAKIITKEKGLYNLYEVAEKVDEIGSRILGKKGIYPNVDFYAGLVFYSLGFEPDLFPTVFASARVVGWTAHIMEYLKDNKLIRPKAIYKGEIGRKYISINERE</sequence>
<dbReference type="UniPathway" id="UPA00223"/>
<dbReference type="GeneID" id="36836661"/>
<dbReference type="AlphaFoldDB" id="A0A2U9IKE7"/>
<dbReference type="InterPro" id="IPR011278">
    <property type="entry name" value="2-MeCitrate/Citrate_synth_II"/>
</dbReference>
<dbReference type="InterPro" id="IPR036969">
    <property type="entry name" value="Citrate_synthase_sf"/>
</dbReference>
<dbReference type="PIRSF" id="PIRSF001369">
    <property type="entry name" value="Citrate_synth"/>
    <property type="match status" value="1"/>
</dbReference>
<dbReference type="Pfam" id="PF00285">
    <property type="entry name" value="Citrate_synt"/>
    <property type="match status" value="1"/>
</dbReference>
<dbReference type="GO" id="GO:0036440">
    <property type="term" value="F:citrate synthase activity"/>
    <property type="evidence" value="ECO:0007669"/>
    <property type="project" value="UniProtKB-EC"/>
</dbReference>
<evidence type="ECO:0000256" key="5">
    <source>
        <dbReference type="ARBA" id="ARBA00049288"/>
    </source>
</evidence>
<dbReference type="InterPro" id="IPR016143">
    <property type="entry name" value="Citrate_synth-like_sm_a-sub"/>
</dbReference>
<keyword evidence="3" id="KW-0816">Tricarboxylic acid cycle</keyword>
<evidence type="ECO:0000256" key="7">
    <source>
        <dbReference type="PIRSR" id="PIRSR001369-1"/>
    </source>
</evidence>
<dbReference type="NCBIfam" id="TIGR01800">
    <property type="entry name" value="cit_synth_II"/>
    <property type="match status" value="1"/>
</dbReference>
<keyword evidence="10" id="KW-1185">Reference proteome</keyword>
<evidence type="ECO:0000256" key="4">
    <source>
        <dbReference type="ARBA" id="ARBA00022679"/>
    </source>
</evidence>
<dbReference type="Gene3D" id="1.10.580.10">
    <property type="entry name" value="Citrate Synthase, domain 1"/>
    <property type="match status" value="1"/>
</dbReference>
<evidence type="ECO:0000256" key="8">
    <source>
        <dbReference type="RuleBase" id="RU000441"/>
    </source>
</evidence>
<dbReference type="GO" id="GO:0006099">
    <property type="term" value="P:tricarboxylic acid cycle"/>
    <property type="evidence" value="ECO:0007669"/>
    <property type="project" value="UniProtKB-UniPathway"/>
</dbReference>
<dbReference type="CDD" id="cd06118">
    <property type="entry name" value="citrate_synt_like_1"/>
    <property type="match status" value="1"/>
</dbReference>
<dbReference type="EC" id="2.3.3.16" evidence="6"/>
<comment type="similarity">
    <text evidence="2 6 8">Belongs to the citrate synthase family.</text>
</comment>
<dbReference type="InterPro" id="IPR016142">
    <property type="entry name" value="Citrate_synth-like_lrg_a-sub"/>
</dbReference>